<dbReference type="InterPro" id="IPR020843">
    <property type="entry name" value="ER"/>
</dbReference>
<dbReference type="SUPFAM" id="SSF50129">
    <property type="entry name" value="GroES-like"/>
    <property type="match status" value="1"/>
</dbReference>
<dbReference type="InterPro" id="IPR011032">
    <property type="entry name" value="GroES-like_sf"/>
</dbReference>
<evidence type="ECO:0000313" key="3">
    <source>
        <dbReference type="Proteomes" id="UP000053593"/>
    </source>
</evidence>
<dbReference type="Proteomes" id="UP000053593">
    <property type="component" value="Unassembled WGS sequence"/>
</dbReference>
<protein>
    <recommendedName>
        <fullName evidence="1">Enoyl reductase (ER) domain-containing protein</fullName>
    </recommendedName>
</protein>
<reference evidence="2 3" key="1">
    <citation type="submission" date="2014-04" db="EMBL/GenBank/DDBJ databases">
        <title>Evolutionary Origins and Diversification of the Mycorrhizal Mutualists.</title>
        <authorList>
            <consortium name="DOE Joint Genome Institute"/>
            <consortium name="Mycorrhizal Genomics Consortium"/>
            <person name="Kohler A."/>
            <person name="Kuo A."/>
            <person name="Nagy L.G."/>
            <person name="Floudas D."/>
            <person name="Copeland A."/>
            <person name="Barry K.W."/>
            <person name="Cichocki N."/>
            <person name="Veneault-Fourrey C."/>
            <person name="LaButti K."/>
            <person name="Lindquist E.A."/>
            <person name="Lipzen A."/>
            <person name="Lundell T."/>
            <person name="Morin E."/>
            <person name="Murat C."/>
            <person name="Riley R."/>
            <person name="Ohm R."/>
            <person name="Sun H."/>
            <person name="Tunlid A."/>
            <person name="Henrissat B."/>
            <person name="Grigoriev I.V."/>
            <person name="Hibbett D.S."/>
            <person name="Martin F."/>
        </authorList>
    </citation>
    <scope>NUCLEOTIDE SEQUENCE [LARGE SCALE GENOMIC DNA]</scope>
    <source>
        <strain evidence="2 3">FD-317 M1</strain>
    </source>
</reference>
<name>A0A0D0ALP7_9AGAR</name>
<sequence length="361" mass="39206">MGMNQPGASQKALDLDDNFRFRVSKIEIPEPDEHEVLIKVSAAALNPGDWKIQRWGIKFGGRPVVPGMDTAGIVEKIGKGVHGFQLNDRVITMGTWTRRSSAFQQYMCAEARFTAKVPQEISDEESASVPVGALAAWIGLYNHPHGAGHPHPFNDAPGIDKVGPLLVIGGSSSVGQYVIQFAKMSNFSPIITTASLWHANFLKELGATHVLNRDRTNENLISDISDIVKGSFPIVFDAISSADTKRFGHAMLATGGKLLTVDTRFGEFTTPPPESDFVPLNDEEELKSIIPVRGVTVDPETSSMAALLFQKLYKLLETKVILPNRVELLPGGLDAIAPGLARLEHGMVSGIKLVIRPQETP</sequence>
<dbReference type="InterPro" id="IPR047122">
    <property type="entry name" value="Trans-enoyl_RdTase-like"/>
</dbReference>
<dbReference type="PANTHER" id="PTHR45348">
    <property type="entry name" value="HYPOTHETICAL OXIDOREDUCTASE (EUROFUNG)"/>
    <property type="match status" value="1"/>
</dbReference>
<dbReference type="InterPro" id="IPR013154">
    <property type="entry name" value="ADH-like_N"/>
</dbReference>
<dbReference type="SMART" id="SM00829">
    <property type="entry name" value="PKS_ER"/>
    <property type="match status" value="1"/>
</dbReference>
<dbReference type="Pfam" id="PF08240">
    <property type="entry name" value="ADH_N"/>
    <property type="match status" value="1"/>
</dbReference>
<dbReference type="HOGENOM" id="CLU_026673_16_5_1"/>
<organism evidence="2 3">
    <name type="scientific">Collybiopsis luxurians FD-317 M1</name>
    <dbReference type="NCBI Taxonomy" id="944289"/>
    <lineage>
        <taxon>Eukaryota</taxon>
        <taxon>Fungi</taxon>
        <taxon>Dikarya</taxon>
        <taxon>Basidiomycota</taxon>
        <taxon>Agaricomycotina</taxon>
        <taxon>Agaricomycetes</taxon>
        <taxon>Agaricomycetidae</taxon>
        <taxon>Agaricales</taxon>
        <taxon>Marasmiineae</taxon>
        <taxon>Omphalotaceae</taxon>
        <taxon>Collybiopsis</taxon>
        <taxon>Collybiopsis luxurians</taxon>
    </lineage>
</organism>
<dbReference type="Gene3D" id="3.90.180.10">
    <property type="entry name" value="Medium-chain alcohol dehydrogenases, catalytic domain"/>
    <property type="match status" value="1"/>
</dbReference>
<evidence type="ECO:0000313" key="2">
    <source>
        <dbReference type="EMBL" id="KIK51150.1"/>
    </source>
</evidence>
<keyword evidence="3" id="KW-1185">Reference proteome</keyword>
<proteinExistence type="predicted"/>
<dbReference type="InterPro" id="IPR013149">
    <property type="entry name" value="ADH-like_C"/>
</dbReference>
<accession>A0A0D0ALP7</accession>
<evidence type="ECO:0000259" key="1">
    <source>
        <dbReference type="SMART" id="SM00829"/>
    </source>
</evidence>
<dbReference type="GO" id="GO:0016651">
    <property type="term" value="F:oxidoreductase activity, acting on NAD(P)H"/>
    <property type="evidence" value="ECO:0007669"/>
    <property type="project" value="InterPro"/>
</dbReference>
<feature type="domain" description="Enoyl reductase (ER)" evidence="1">
    <location>
        <begin position="14"/>
        <end position="355"/>
    </location>
</feature>
<dbReference type="OrthoDB" id="3233595at2759"/>
<dbReference type="CDD" id="cd08249">
    <property type="entry name" value="enoyl_reductase_like"/>
    <property type="match status" value="1"/>
</dbReference>
<dbReference type="EMBL" id="KN834871">
    <property type="protein sequence ID" value="KIK51150.1"/>
    <property type="molecule type" value="Genomic_DNA"/>
</dbReference>
<gene>
    <name evidence="2" type="ORF">GYMLUDRAFT_50720</name>
</gene>
<dbReference type="SUPFAM" id="SSF51735">
    <property type="entry name" value="NAD(P)-binding Rossmann-fold domains"/>
    <property type="match status" value="1"/>
</dbReference>
<dbReference type="InterPro" id="IPR036291">
    <property type="entry name" value="NAD(P)-bd_dom_sf"/>
</dbReference>
<dbReference type="AlphaFoldDB" id="A0A0D0ALP7"/>
<dbReference type="Pfam" id="PF00107">
    <property type="entry name" value="ADH_zinc_N"/>
    <property type="match status" value="1"/>
</dbReference>
<dbReference type="PANTHER" id="PTHR45348:SF2">
    <property type="entry name" value="ZINC-TYPE ALCOHOL DEHYDROGENASE-LIKE PROTEIN C2E1P3.01"/>
    <property type="match status" value="1"/>
</dbReference>
<dbReference type="Gene3D" id="3.40.50.720">
    <property type="entry name" value="NAD(P)-binding Rossmann-like Domain"/>
    <property type="match status" value="1"/>
</dbReference>